<gene>
    <name evidence="4" type="ORF">SVA_0177</name>
</gene>
<dbReference type="CDD" id="cd13399">
    <property type="entry name" value="Slt35-like"/>
    <property type="match status" value="1"/>
</dbReference>
<dbReference type="Gene3D" id="1.10.8.350">
    <property type="entry name" value="Bacterial muramidase"/>
    <property type="match status" value="1"/>
</dbReference>
<dbReference type="Gene3D" id="1.10.530.10">
    <property type="match status" value="1"/>
</dbReference>
<dbReference type="RefSeq" id="WP_096457448.1">
    <property type="nucleotide sequence ID" value="NZ_AP014936.1"/>
</dbReference>
<dbReference type="Proteomes" id="UP000218899">
    <property type="component" value="Chromosome"/>
</dbReference>
<dbReference type="GO" id="GO:0008933">
    <property type="term" value="F:peptidoglycan lytic transglycosylase activity"/>
    <property type="evidence" value="ECO:0007669"/>
    <property type="project" value="TreeGrafter"/>
</dbReference>
<accession>A0A1B4V022</accession>
<feature type="signal peptide" evidence="2">
    <location>
        <begin position="1"/>
        <end position="21"/>
    </location>
</feature>
<reference evidence="4 5" key="1">
    <citation type="submission" date="2015-08" db="EMBL/GenBank/DDBJ databases">
        <title>Complete genome sequence of Sulfurifustis variabilis.</title>
        <authorList>
            <person name="Miura A."/>
            <person name="Kojima H."/>
            <person name="Fukui M."/>
        </authorList>
    </citation>
    <scope>NUCLEOTIDE SEQUENCE [LARGE SCALE GENOMIC DNA]</scope>
    <source>
        <strain evidence="5">skN76</strain>
    </source>
</reference>
<dbReference type="PANTHER" id="PTHR30163:SF9">
    <property type="entry name" value="MEMBRANE-BOUND LYTIC MUREIN TRANSGLYCOSYLASE B"/>
    <property type="match status" value="1"/>
</dbReference>
<dbReference type="GO" id="GO:0009253">
    <property type="term" value="P:peptidoglycan catabolic process"/>
    <property type="evidence" value="ECO:0007669"/>
    <property type="project" value="TreeGrafter"/>
</dbReference>
<organism evidence="4 5">
    <name type="scientific">Sulfurifustis variabilis</name>
    <dbReference type="NCBI Taxonomy" id="1675686"/>
    <lineage>
        <taxon>Bacteria</taxon>
        <taxon>Pseudomonadati</taxon>
        <taxon>Pseudomonadota</taxon>
        <taxon>Gammaproteobacteria</taxon>
        <taxon>Acidiferrobacterales</taxon>
        <taxon>Acidiferrobacteraceae</taxon>
        <taxon>Sulfurifustis</taxon>
    </lineage>
</organism>
<evidence type="ECO:0000259" key="3">
    <source>
        <dbReference type="Pfam" id="PF13406"/>
    </source>
</evidence>
<protein>
    <submittedName>
        <fullName evidence="4">Lytic transglycosylase</fullName>
    </submittedName>
</protein>
<feature type="active site" evidence="1">
    <location>
        <position position="122"/>
    </location>
</feature>
<feature type="chain" id="PRO_5008571061" evidence="2">
    <location>
        <begin position="22"/>
        <end position="334"/>
    </location>
</feature>
<proteinExistence type="predicted"/>
<sequence>MRLRYLPIGLLALLAASPATATPLLEHPDVPVFIEHMRATHRFDASALERLFARGTMRPEIIAAMERPAEGLPWHEYRRRFVTDRHARLGSRYWRTHAQALARAQREYGVPPEIVVAIIGVETNYGENTGGFPALEALATLAFGYPRRAEFFRRELEEYLLLARELKVDAFEVKGSYAGALGIPQFMPSSYRQYAVDFTGDRKPDLLGSNADAIGSVANFLRRHGWVPGAPIVDEVEVEGDLYEWLGDLGLKPTLTLRQLFGHGIFPRPRPATAAGPDDDRRAAVIVLEGESGPVYRLGYDNFYAISRYNRSKRYAMAVYELGRAIRELYEEGA</sequence>
<evidence type="ECO:0000256" key="2">
    <source>
        <dbReference type="SAM" id="SignalP"/>
    </source>
</evidence>
<dbReference type="InterPro" id="IPR043426">
    <property type="entry name" value="MltB-like"/>
</dbReference>
<evidence type="ECO:0000256" key="1">
    <source>
        <dbReference type="PIRSR" id="PIRSR611757-1"/>
    </source>
</evidence>
<dbReference type="PANTHER" id="PTHR30163">
    <property type="entry name" value="MEMBRANE-BOUND LYTIC MUREIN TRANSGLYCOSYLASE B"/>
    <property type="match status" value="1"/>
</dbReference>
<keyword evidence="2" id="KW-0732">Signal</keyword>
<dbReference type="OrthoDB" id="9772911at2"/>
<evidence type="ECO:0000313" key="5">
    <source>
        <dbReference type="Proteomes" id="UP000218899"/>
    </source>
</evidence>
<dbReference type="EMBL" id="AP014936">
    <property type="protein sequence ID" value="BAU46759.1"/>
    <property type="molecule type" value="Genomic_DNA"/>
</dbReference>
<dbReference type="InterPro" id="IPR023346">
    <property type="entry name" value="Lysozyme-like_dom_sf"/>
</dbReference>
<evidence type="ECO:0000313" key="4">
    <source>
        <dbReference type="EMBL" id="BAU46759.1"/>
    </source>
</evidence>
<feature type="domain" description="Transglycosylase SLT" evidence="3">
    <location>
        <begin position="33"/>
        <end position="323"/>
    </location>
</feature>
<keyword evidence="5" id="KW-1185">Reference proteome</keyword>
<dbReference type="FunFam" id="1.10.8.350:FF:000001">
    <property type="entry name" value="Lytic murein transglycosylase B"/>
    <property type="match status" value="1"/>
</dbReference>
<dbReference type="NCBIfam" id="TIGR02282">
    <property type="entry name" value="MltB"/>
    <property type="match status" value="1"/>
</dbReference>
<dbReference type="InterPro" id="IPR031304">
    <property type="entry name" value="SLT_2"/>
</dbReference>
<dbReference type="InterPro" id="IPR011757">
    <property type="entry name" value="Lytic_transglycosylase_MltB"/>
</dbReference>
<dbReference type="SUPFAM" id="SSF53955">
    <property type="entry name" value="Lysozyme-like"/>
    <property type="match status" value="1"/>
</dbReference>
<name>A0A1B4V022_9GAMM</name>
<dbReference type="KEGG" id="sva:SVA_0177"/>
<dbReference type="AlphaFoldDB" id="A0A1B4V022"/>
<dbReference type="Pfam" id="PF13406">
    <property type="entry name" value="SLT_2"/>
    <property type="match status" value="1"/>
</dbReference>